<dbReference type="GO" id="GO:0043565">
    <property type="term" value="F:sequence-specific DNA binding"/>
    <property type="evidence" value="ECO:0007669"/>
    <property type="project" value="InterPro"/>
</dbReference>
<dbReference type="Pfam" id="PF12833">
    <property type="entry name" value="HTH_18"/>
    <property type="match status" value="1"/>
</dbReference>
<proteinExistence type="predicted"/>
<evidence type="ECO:0000259" key="5">
    <source>
        <dbReference type="PROSITE" id="PS01124"/>
    </source>
</evidence>
<dbReference type="Proteomes" id="UP000521748">
    <property type="component" value="Unassembled WGS sequence"/>
</dbReference>
<protein>
    <submittedName>
        <fullName evidence="6">AraC-like DNA-binding protein</fullName>
    </submittedName>
</protein>
<dbReference type="AlphaFoldDB" id="A0A7Y9LQU6"/>
<feature type="domain" description="HTH araC/xylS-type" evidence="5">
    <location>
        <begin position="184"/>
        <end position="285"/>
    </location>
</feature>
<dbReference type="Gene3D" id="1.10.10.60">
    <property type="entry name" value="Homeodomain-like"/>
    <property type="match status" value="1"/>
</dbReference>
<dbReference type="PROSITE" id="PS01124">
    <property type="entry name" value="HTH_ARAC_FAMILY_2"/>
    <property type="match status" value="1"/>
</dbReference>
<organism evidence="6 7">
    <name type="scientific">Psychromicrobium silvestre</name>
    <dbReference type="NCBI Taxonomy" id="1645614"/>
    <lineage>
        <taxon>Bacteria</taxon>
        <taxon>Bacillati</taxon>
        <taxon>Actinomycetota</taxon>
        <taxon>Actinomycetes</taxon>
        <taxon>Micrococcales</taxon>
        <taxon>Micrococcaceae</taxon>
        <taxon>Psychromicrobium</taxon>
    </lineage>
</organism>
<dbReference type="GO" id="GO:0003700">
    <property type="term" value="F:DNA-binding transcription factor activity"/>
    <property type="evidence" value="ECO:0007669"/>
    <property type="project" value="InterPro"/>
</dbReference>
<dbReference type="InterPro" id="IPR046532">
    <property type="entry name" value="DUF6597"/>
</dbReference>
<feature type="compositionally biased region" description="Basic and acidic residues" evidence="4">
    <location>
        <begin position="9"/>
        <end position="18"/>
    </location>
</feature>
<keyword evidence="2 6" id="KW-0238">DNA-binding</keyword>
<dbReference type="SMART" id="SM00342">
    <property type="entry name" value="HTH_ARAC"/>
    <property type="match status" value="1"/>
</dbReference>
<accession>A0A7Y9LQU6</accession>
<keyword evidence="7" id="KW-1185">Reference proteome</keyword>
<evidence type="ECO:0000256" key="4">
    <source>
        <dbReference type="SAM" id="MobiDB-lite"/>
    </source>
</evidence>
<reference evidence="6 7" key="1">
    <citation type="submission" date="2020-07" db="EMBL/GenBank/DDBJ databases">
        <title>Sequencing the genomes of 1000 actinobacteria strains.</title>
        <authorList>
            <person name="Klenk H.-P."/>
        </authorList>
    </citation>
    <scope>NUCLEOTIDE SEQUENCE [LARGE SCALE GENOMIC DNA]</scope>
    <source>
        <strain evidence="6 7">DSM 102047</strain>
    </source>
</reference>
<evidence type="ECO:0000256" key="1">
    <source>
        <dbReference type="ARBA" id="ARBA00023015"/>
    </source>
</evidence>
<dbReference type="RefSeq" id="WP_218846888.1">
    <property type="nucleotide sequence ID" value="NZ_JACBYQ010000001.1"/>
</dbReference>
<keyword evidence="1" id="KW-0805">Transcription regulation</keyword>
<evidence type="ECO:0000313" key="7">
    <source>
        <dbReference type="Proteomes" id="UP000521748"/>
    </source>
</evidence>
<dbReference type="SUPFAM" id="SSF46689">
    <property type="entry name" value="Homeodomain-like"/>
    <property type="match status" value="1"/>
</dbReference>
<dbReference type="InterPro" id="IPR009057">
    <property type="entry name" value="Homeodomain-like_sf"/>
</dbReference>
<evidence type="ECO:0000256" key="2">
    <source>
        <dbReference type="ARBA" id="ARBA00023125"/>
    </source>
</evidence>
<dbReference type="EMBL" id="JACBYQ010000001">
    <property type="protein sequence ID" value="NYE93910.1"/>
    <property type="molecule type" value="Genomic_DNA"/>
</dbReference>
<keyword evidence="3" id="KW-0804">Transcription</keyword>
<sequence>MQAWTNATEGERARERPTSSDSGVLRPEQLAAFTSLQRHECMGPLGNWVENFWTLSWDLPEGKSFLSNTAPHPACTLSIERGNTRPEVHDPVVLTGIVTQRFEVELRGHGRVVAAKFRPGGLAALTGMSAHSWTDRTLPAKDQLPADLVTKLMQIDEPMSTEVAVNQLHEALSRLPHGEDPRYDQLLTIIADILSERSLVQVSQLENRYGLSARALQRLFERYVGVGPKWVLARYRLHDAMSLLDAGYQGSLADLATSLGWYDQAHFSRDFTALVGESPARYRIRER</sequence>
<feature type="region of interest" description="Disordered" evidence="4">
    <location>
        <begin position="1"/>
        <end position="26"/>
    </location>
</feature>
<dbReference type="PANTHER" id="PTHR46796">
    <property type="entry name" value="HTH-TYPE TRANSCRIPTIONAL ACTIVATOR RHAS-RELATED"/>
    <property type="match status" value="1"/>
</dbReference>
<dbReference type="Pfam" id="PF20240">
    <property type="entry name" value="DUF6597"/>
    <property type="match status" value="1"/>
</dbReference>
<dbReference type="InterPro" id="IPR050204">
    <property type="entry name" value="AraC_XylS_family_regulators"/>
</dbReference>
<dbReference type="InterPro" id="IPR018060">
    <property type="entry name" value="HTH_AraC"/>
</dbReference>
<evidence type="ECO:0000313" key="6">
    <source>
        <dbReference type="EMBL" id="NYE93910.1"/>
    </source>
</evidence>
<gene>
    <name evidence="6" type="ORF">FHU41_000131</name>
</gene>
<comment type="caution">
    <text evidence="6">The sequence shown here is derived from an EMBL/GenBank/DDBJ whole genome shotgun (WGS) entry which is preliminary data.</text>
</comment>
<evidence type="ECO:0000256" key="3">
    <source>
        <dbReference type="ARBA" id="ARBA00023163"/>
    </source>
</evidence>
<name>A0A7Y9LQU6_9MICC</name>